<comment type="caution">
    <text evidence="3">The sequence shown here is derived from an EMBL/GenBank/DDBJ whole genome shotgun (WGS) entry which is preliminary data.</text>
</comment>
<keyword evidence="4" id="KW-1185">Reference proteome</keyword>
<dbReference type="InterPro" id="IPR004175">
    <property type="entry name" value="RNA_CPDase"/>
</dbReference>
<comment type="function">
    <text evidence="2">Hydrolyzes RNA 2',3'-cyclic phosphodiester to an RNA 2'-phosphomonoester.</text>
</comment>
<gene>
    <name evidence="3" type="primary">thpR</name>
    <name evidence="3" type="ORF">QTP81_16855</name>
</gene>
<feature type="active site" description="Proton donor" evidence="2">
    <location>
        <position position="40"/>
    </location>
</feature>
<comment type="similarity">
    <text evidence="2">Belongs to the 2H phosphoesterase superfamily. ThpR family.</text>
</comment>
<feature type="short sequence motif" description="HXTX 2" evidence="2">
    <location>
        <begin position="124"/>
        <end position="127"/>
    </location>
</feature>
<dbReference type="PANTHER" id="PTHR35561:SF1">
    <property type="entry name" value="RNA 2',3'-CYCLIC PHOSPHODIESTERASE"/>
    <property type="match status" value="1"/>
</dbReference>
<accession>A0ABT7T228</accession>
<dbReference type="PANTHER" id="PTHR35561">
    <property type="entry name" value="RNA 2',3'-CYCLIC PHOSPHODIESTERASE"/>
    <property type="match status" value="1"/>
</dbReference>
<comment type="catalytic activity">
    <reaction evidence="2">
        <text>a 3'-end 2',3'-cyclophospho-ribonucleotide-RNA + H2O = a 3'-end 2'-phospho-ribonucleotide-RNA + H(+)</text>
        <dbReference type="Rhea" id="RHEA:11828"/>
        <dbReference type="Rhea" id="RHEA-COMP:10464"/>
        <dbReference type="Rhea" id="RHEA-COMP:17353"/>
        <dbReference type="ChEBI" id="CHEBI:15377"/>
        <dbReference type="ChEBI" id="CHEBI:15378"/>
        <dbReference type="ChEBI" id="CHEBI:83064"/>
        <dbReference type="ChEBI" id="CHEBI:173113"/>
        <dbReference type="EC" id="3.1.4.58"/>
    </reaction>
</comment>
<protein>
    <recommendedName>
        <fullName evidence="2">RNA 2',3'-cyclic phosphodiesterase</fullName>
        <shortName evidence="2">RNA 2',3'-CPDase</shortName>
        <ecNumber evidence="2">3.1.4.58</ecNumber>
    </recommendedName>
</protein>
<keyword evidence="1 2" id="KW-0378">Hydrolase</keyword>
<proteinExistence type="inferred from homology"/>
<sequence>MRCFIGIDLPPALKTQIVTWRDNEWPGSEGFKPVPPLNLHMTLVFIPALVESKRASIVKALDVSDIEPFTLTLDWVNHWRKPAIAWLSSKVPPIALKTLQSSVSTQCQQQDIKSPDVAREYQPHVTLMRKFKEPTSYPQPQQDWRFIVDKIHLFESRSGSNGVHYPIIETWSLG</sequence>
<evidence type="ECO:0000313" key="4">
    <source>
        <dbReference type="Proteomes" id="UP001234343"/>
    </source>
</evidence>
<dbReference type="EMBL" id="JAUCBP010000013">
    <property type="protein sequence ID" value="MDM7862279.1"/>
    <property type="molecule type" value="Genomic_DNA"/>
</dbReference>
<dbReference type="Gene3D" id="3.90.1140.10">
    <property type="entry name" value="Cyclic phosphodiesterase"/>
    <property type="match status" value="1"/>
</dbReference>
<dbReference type="Pfam" id="PF13563">
    <property type="entry name" value="2_5_RNA_ligase2"/>
    <property type="match status" value="1"/>
</dbReference>
<dbReference type="HAMAP" id="MF_01940">
    <property type="entry name" value="RNA_CPDase"/>
    <property type="match status" value="1"/>
</dbReference>
<feature type="active site" description="Proton acceptor" evidence="2">
    <location>
        <position position="124"/>
    </location>
</feature>
<evidence type="ECO:0000313" key="3">
    <source>
        <dbReference type="EMBL" id="MDM7862279.1"/>
    </source>
</evidence>
<dbReference type="InterPro" id="IPR009097">
    <property type="entry name" value="Cyclic_Pdiesterase"/>
</dbReference>
<organism evidence="3 4">
    <name type="scientific">Alteromonas arenosi</name>
    <dbReference type="NCBI Taxonomy" id="3055817"/>
    <lineage>
        <taxon>Bacteria</taxon>
        <taxon>Pseudomonadati</taxon>
        <taxon>Pseudomonadota</taxon>
        <taxon>Gammaproteobacteria</taxon>
        <taxon>Alteromonadales</taxon>
        <taxon>Alteromonadaceae</taxon>
        <taxon>Alteromonas/Salinimonas group</taxon>
        <taxon>Alteromonas</taxon>
    </lineage>
</organism>
<name>A0ABT7T228_9ALTE</name>
<dbReference type="NCBIfam" id="TIGR02258">
    <property type="entry name" value="2_5_ligase"/>
    <property type="match status" value="1"/>
</dbReference>
<evidence type="ECO:0000256" key="2">
    <source>
        <dbReference type="HAMAP-Rule" id="MF_01940"/>
    </source>
</evidence>
<evidence type="ECO:0000256" key="1">
    <source>
        <dbReference type="ARBA" id="ARBA00022801"/>
    </source>
</evidence>
<dbReference type="RefSeq" id="WP_289367177.1">
    <property type="nucleotide sequence ID" value="NZ_JAUCBP010000013.1"/>
</dbReference>
<feature type="short sequence motif" description="HXTX 1" evidence="2">
    <location>
        <begin position="40"/>
        <end position="43"/>
    </location>
</feature>
<dbReference type="EC" id="3.1.4.58" evidence="2"/>
<reference evidence="3 4" key="1">
    <citation type="submission" date="2023-06" db="EMBL/GenBank/DDBJ databases">
        <title>Alteromonas sp. ASW11-36 isolated from intertidal sand.</title>
        <authorList>
            <person name="Li Y."/>
        </authorList>
    </citation>
    <scope>NUCLEOTIDE SEQUENCE [LARGE SCALE GENOMIC DNA]</scope>
    <source>
        <strain evidence="3 4">ASW11-36</strain>
    </source>
</reference>
<dbReference type="SUPFAM" id="SSF55144">
    <property type="entry name" value="LigT-like"/>
    <property type="match status" value="1"/>
</dbReference>
<dbReference type="Proteomes" id="UP001234343">
    <property type="component" value="Unassembled WGS sequence"/>
</dbReference>